<gene>
    <name evidence="2" type="ORF">SAMN05421869_103448</name>
</gene>
<evidence type="ECO:0000313" key="3">
    <source>
        <dbReference type="Proteomes" id="UP000199202"/>
    </source>
</evidence>
<protein>
    <submittedName>
        <fullName evidence="2">Uncharacterized protein</fullName>
    </submittedName>
</protein>
<proteinExistence type="predicted"/>
<sequence>MARHAGAARAILWSRRTRNHLVAAAGSVVQEFAPKGPAREDRTLSSRVYRDPANRDPLPNDPRHAHL</sequence>
<evidence type="ECO:0000256" key="1">
    <source>
        <dbReference type="SAM" id="MobiDB-lite"/>
    </source>
</evidence>
<organism evidence="2 3">
    <name type="scientific">Nonomuraea jiangxiensis</name>
    <dbReference type="NCBI Taxonomy" id="633440"/>
    <lineage>
        <taxon>Bacteria</taxon>
        <taxon>Bacillati</taxon>
        <taxon>Actinomycetota</taxon>
        <taxon>Actinomycetes</taxon>
        <taxon>Streptosporangiales</taxon>
        <taxon>Streptosporangiaceae</taxon>
        <taxon>Nonomuraea</taxon>
    </lineage>
</organism>
<feature type="compositionally biased region" description="Basic and acidic residues" evidence="1">
    <location>
        <begin position="37"/>
        <end position="54"/>
    </location>
</feature>
<feature type="region of interest" description="Disordered" evidence="1">
    <location>
        <begin position="33"/>
        <end position="67"/>
    </location>
</feature>
<name>A0A1G8FWI6_9ACTN</name>
<dbReference type="OrthoDB" id="3695636at2"/>
<keyword evidence="3" id="KW-1185">Reference proteome</keyword>
<dbReference type="Proteomes" id="UP000199202">
    <property type="component" value="Unassembled WGS sequence"/>
</dbReference>
<accession>A0A1G8FWI6</accession>
<dbReference type="AlphaFoldDB" id="A0A1G8FWI6"/>
<evidence type="ECO:0000313" key="2">
    <source>
        <dbReference type="EMBL" id="SDH86336.1"/>
    </source>
</evidence>
<dbReference type="STRING" id="633440.SAMN05421869_103448"/>
<dbReference type="RefSeq" id="WP_090930344.1">
    <property type="nucleotide sequence ID" value="NZ_FNDJ01000003.1"/>
</dbReference>
<dbReference type="EMBL" id="FNDJ01000003">
    <property type="protein sequence ID" value="SDH86336.1"/>
    <property type="molecule type" value="Genomic_DNA"/>
</dbReference>
<reference evidence="2 3" key="1">
    <citation type="submission" date="2016-10" db="EMBL/GenBank/DDBJ databases">
        <authorList>
            <person name="de Groot N.N."/>
        </authorList>
    </citation>
    <scope>NUCLEOTIDE SEQUENCE [LARGE SCALE GENOMIC DNA]</scope>
    <source>
        <strain evidence="2 3">CGMCC 4.6533</strain>
    </source>
</reference>